<sequence>MFKQLQQVGKAFMLPIAILPAAGLLLGIGGALSNKATMQAYPILNNEALQGLFQIMSEAGSVVLRMSKPLIKPH</sequence>
<evidence type="ECO:0000256" key="2">
    <source>
        <dbReference type="ARBA" id="ARBA00022448"/>
    </source>
</evidence>
<feature type="domain" description="Phosphotransferase system EIIC" evidence="10">
    <location>
        <begin position="9"/>
        <end position="64"/>
    </location>
</feature>
<keyword evidence="6 9" id="KW-0812">Transmembrane</keyword>
<keyword evidence="8 9" id="KW-0472">Membrane</keyword>
<feature type="transmembrane region" description="Helical" evidence="9">
    <location>
        <begin position="12"/>
        <end position="32"/>
    </location>
</feature>
<dbReference type="Pfam" id="PF02378">
    <property type="entry name" value="PTS_EIIC"/>
    <property type="match status" value="1"/>
</dbReference>
<evidence type="ECO:0000313" key="12">
    <source>
        <dbReference type="Proteomes" id="UP000242412"/>
    </source>
</evidence>
<comment type="caution">
    <text evidence="11">The sequence shown here is derived from an EMBL/GenBank/DDBJ whole genome shotgun (WGS) entry which is preliminary data.</text>
</comment>
<organism evidence="11 12">
    <name type="scientific">Haemophilus parainfluenzae</name>
    <dbReference type="NCBI Taxonomy" id="729"/>
    <lineage>
        <taxon>Bacteria</taxon>
        <taxon>Pseudomonadati</taxon>
        <taxon>Pseudomonadota</taxon>
        <taxon>Gammaproteobacteria</taxon>
        <taxon>Pasteurellales</taxon>
        <taxon>Pasteurellaceae</taxon>
        <taxon>Haemophilus</taxon>
    </lineage>
</organism>
<keyword evidence="7 9" id="KW-1133">Transmembrane helix</keyword>
<evidence type="ECO:0000256" key="5">
    <source>
        <dbReference type="ARBA" id="ARBA00022683"/>
    </source>
</evidence>
<gene>
    <name evidence="11" type="ORF">BSO15_00895</name>
</gene>
<dbReference type="Proteomes" id="UP000242412">
    <property type="component" value="Unassembled WGS sequence"/>
</dbReference>
<evidence type="ECO:0000256" key="3">
    <source>
        <dbReference type="ARBA" id="ARBA00022475"/>
    </source>
</evidence>
<name>A0AB36IQA3_HAEPA</name>
<evidence type="ECO:0000256" key="9">
    <source>
        <dbReference type="SAM" id="Phobius"/>
    </source>
</evidence>
<keyword evidence="5" id="KW-0598">Phosphotransferase system</keyword>
<dbReference type="InterPro" id="IPR050429">
    <property type="entry name" value="PTS_Glucose_EIICBA"/>
</dbReference>
<dbReference type="InterPro" id="IPR003352">
    <property type="entry name" value="PTS_EIIC"/>
</dbReference>
<comment type="subcellular location">
    <subcellularLocation>
        <location evidence="1">Cell membrane</location>
        <topology evidence="1">Multi-pass membrane protein</topology>
    </subcellularLocation>
</comment>
<evidence type="ECO:0000256" key="1">
    <source>
        <dbReference type="ARBA" id="ARBA00004651"/>
    </source>
</evidence>
<dbReference type="EMBL" id="MPJJ01000001">
    <property type="protein sequence ID" value="OLV28544.1"/>
    <property type="molecule type" value="Genomic_DNA"/>
</dbReference>
<dbReference type="GO" id="GO:0008982">
    <property type="term" value="F:protein-N(PI)-phosphohistidine-sugar phosphotransferase activity"/>
    <property type="evidence" value="ECO:0007669"/>
    <property type="project" value="InterPro"/>
</dbReference>
<keyword evidence="4" id="KW-0762">Sugar transport</keyword>
<keyword evidence="2" id="KW-0813">Transport</keyword>
<evidence type="ECO:0000256" key="6">
    <source>
        <dbReference type="ARBA" id="ARBA00022692"/>
    </source>
</evidence>
<evidence type="ECO:0000256" key="8">
    <source>
        <dbReference type="ARBA" id="ARBA00023136"/>
    </source>
</evidence>
<protein>
    <recommendedName>
        <fullName evidence="10">Phosphotransferase system EIIC domain-containing protein</fullName>
    </recommendedName>
</protein>
<dbReference type="AlphaFoldDB" id="A0AB36IQA3"/>
<evidence type="ECO:0000259" key="10">
    <source>
        <dbReference type="Pfam" id="PF02378"/>
    </source>
</evidence>
<accession>A0AB36IQA3</accession>
<dbReference type="PANTHER" id="PTHR30009">
    <property type="entry name" value="CYTOCHROME C-TYPE SYNTHESIS PROTEIN AND PTS TRANSMEMBRANE COMPONENT"/>
    <property type="match status" value="1"/>
</dbReference>
<reference evidence="11 12" key="1">
    <citation type="submission" date="2016-11" db="EMBL/GenBank/DDBJ databases">
        <title>Simultaneous identification of Haemophilus influenzae and Haemophilus haemolyticus using TaqMan real-time PCR.</title>
        <authorList>
            <person name="Price E.P."/>
            <person name="Sarovich D.S."/>
            <person name="Harris T.M."/>
            <person name="Spargo J.C."/>
            <person name="Nosworthy E."/>
            <person name="Beissbarth J."/>
            <person name="Chang A.B."/>
            <person name="Smith-Vaughan H.C."/>
        </authorList>
    </citation>
    <scope>NUCLEOTIDE SEQUENCE [LARGE SCALE GENOMIC DNA]</scope>
    <source>
        <strain evidence="11 12">60884 B Hi-2</strain>
    </source>
</reference>
<dbReference type="GO" id="GO:0009401">
    <property type="term" value="P:phosphoenolpyruvate-dependent sugar phosphotransferase system"/>
    <property type="evidence" value="ECO:0007669"/>
    <property type="project" value="UniProtKB-KW"/>
</dbReference>
<keyword evidence="3" id="KW-1003">Cell membrane</keyword>
<dbReference type="GO" id="GO:0005886">
    <property type="term" value="C:plasma membrane"/>
    <property type="evidence" value="ECO:0007669"/>
    <property type="project" value="UniProtKB-SubCell"/>
</dbReference>
<evidence type="ECO:0000256" key="4">
    <source>
        <dbReference type="ARBA" id="ARBA00022597"/>
    </source>
</evidence>
<evidence type="ECO:0000313" key="11">
    <source>
        <dbReference type="EMBL" id="OLV28544.1"/>
    </source>
</evidence>
<dbReference type="GO" id="GO:0090563">
    <property type="term" value="F:protein-phosphocysteine-sugar phosphotransferase activity"/>
    <property type="evidence" value="ECO:0007669"/>
    <property type="project" value="TreeGrafter"/>
</dbReference>
<evidence type="ECO:0000256" key="7">
    <source>
        <dbReference type="ARBA" id="ARBA00022989"/>
    </source>
</evidence>
<proteinExistence type="predicted"/>
<dbReference type="PANTHER" id="PTHR30009:SF24">
    <property type="entry name" value="PTS SYSTEM, IIBC COMPONENT"/>
    <property type="match status" value="1"/>
</dbReference>